<name>A0A4C1SXZ1_EUMVA</name>
<dbReference type="Proteomes" id="UP000299102">
    <property type="component" value="Unassembled WGS sequence"/>
</dbReference>
<dbReference type="AlphaFoldDB" id="A0A4C1SXZ1"/>
<gene>
    <name evidence="1" type="ORF">EVAR_3521_1</name>
</gene>
<comment type="caution">
    <text evidence="1">The sequence shown here is derived from an EMBL/GenBank/DDBJ whole genome shotgun (WGS) entry which is preliminary data.</text>
</comment>
<evidence type="ECO:0000313" key="2">
    <source>
        <dbReference type="Proteomes" id="UP000299102"/>
    </source>
</evidence>
<proteinExistence type="predicted"/>
<evidence type="ECO:0000313" key="1">
    <source>
        <dbReference type="EMBL" id="GBP06137.1"/>
    </source>
</evidence>
<protein>
    <submittedName>
        <fullName evidence="1">Uncharacterized protein</fullName>
    </submittedName>
</protein>
<accession>A0A4C1SXZ1</accession>
<dbReference type="EMBL" id="BGZK01000021">
    <property type="protein sequence ID" value="GBP06137.1"/>
    <property type="molecule type" value="Genomic_DNA"/>
</dbReference>
<organism evidence="1 2">
    <name type="scientific">Eumeta variegata</name>
    <name type="common">Bagworm moth</name>
    <name type="synonym">Eumeta japonica</name>
    <dbReference type="NCBI Taxonomy" id="151549"/>
    <lineage>
        <taxon>Eukaryota</taxon>
        <taxon>Metazoa</taxon>
        <taxon>Ecdysozoa</taxon>
        <taxon>Arthropoda</taxon>
        <taxon>Hexapoda</taxon>
        <taxon>Insecta</taxon>
        <taxon>Pterygota</taxon>
        <taxon>Neoptera</taxon>
        <taxon>Endopterygota</taxon>
        <taxon>Lepidoptera</taxon>
        <taxon>Glossata</taxon>
        <taxon>Ditrysia</taxon>
        <taxon>Tineoidea</taxon>
        <taxon>Psychidae</taxon>
        <taxon>Oiketicinae</taxon>
        <taxon>Eumeta</taxon>
    </lineage>
</organism>
<keyword evidence="2" id="KW-1185">Reference proteome</keyword>
<reference evidence="1 2" key="1">
    <citation type="journal article" date="2019" name="Commun. Biol.">
        <title>The bagworm genome reveals a unique fibroin gene that provides high tensile strength.</title>
        <authorList>
            <person name="Kono N."/>
            <person name="Nakamura H."/>
            <person name="Ohtoshi R."/>
            <person name="Tomita M."/>
            <person name="Numata K."/>
            <person name="Arakawa K."/>
        </authorList>
    </citation>
    <scope>NUCLEOTIDE SEQUENCE [LARGE SCALE GENOMIC DNA]</scope>
</reference>
<sequence>MALNRNPGEKKEGSGRIVPAHCTIRRRFRAAEFYHSRTIFQHIHAMDDKKPVPTSASGSESNTYIARNHKYFASNKQGAYIACTSSGLNLKSPSRRHLRDGNFRDLHLDWTSEAQIFD</sequence>